<dbReference type="KEGG" id="izh:FEM41_17685"/>
<dbReference type="InterPro" id="IPR007420">
    <property type="entry name" value="DUF465"/>
</dbReference>
<dbReference type="EMBL" id="CP040428">
    <property type="protein sequence ID" value="QCT21348.1"/>
    <property type="molecule type" value="Genomic_DNA"/>
</dbReference>
<dbReference type="AlphaFoldDB" id="A0A4P8YN48"/>
<evidence type="ECO:0000313" key="1">
    <source>
        <dbReference type="EMBL" id="QCT21348.1"/>
    </source>
</evidence>
<dbReference type="Pfam" id="PF04325">
    <property type="entry name" value="DUF465"/>
    <property type="match status" value="1"/>
</dbReference>
<protein>
    <submittedName>
        <fullName evidence="1">DUF465 domain-containing protein</fullName>
    </submittedName>
</protein>
<proteinExistence type="predicted"/>
<dbReference type="InterPro" id="IPR038444">
    <property type="entry name" value="DUF465_sf"/>
</dbReference>
<dbReference type="NCBIfam" id="NF008505">
    <property type="entry name" value="PRK11415.1"/>
    <property type="match status" value="1"/>
</dbReference>
<gene>
    <name evidence="1" type="ORF">FEM41_17685</name>
</gene>
<sequence>MFPEYRELISELKESNPRFRSLFDKHNALDHEISRLEQPDGSGYCEQVATMKKEKLKLKETLWQMLKEAEAGQA</sequence>
<dbReference type="RefSeq" id="WP_138097504.1">
    <property type="nucleotide sequence ID" value="NZ_CP040428.1"/>
</dbReference>
<name>A0A4P8YN48_9ENTR</name>
<accession>A0A4P8YN48</accession>
<keyword evidence="2" id="KW-1185">Reference proteome</keyword>
<dbReference type="OrthoDB" id="5616367at2"/>
<organism evidence="1 2">
    <name type="scientific">Jejubacter calystegiae</name>
    <dbReference type="NCBI Taxonomy" id="2579935"/>
    <lineage>
        <taxon>Bacteria</taxon>
        <taxon>Pseudomonadati</taxon>
        <taxon>Pseudomonadota</taxon>
        <taxon>Gammaproteobacteria</taxon>
        <taxon>Enterobacterales</taxon>
        <taxon>Enterobacteriaceae</taxon>
        <taxon>Jejubacter</taxon>
    </lineage>
</organism>
<reference evidence="1 2" key="1">
    <citation type="submission" date="2019-05" db="EMBL/GenBank/DDBJ databases">
        <title>Complete genome sequence of Izhakiella calystegiae KSNA2, an endophyte isolated from beach morning glory (Calystegia soldanella).</title>
        <authorList>
            <person name="Jiang L."/>
            <person name="Jeong J.C."/>
            <person name="Kim C.Y."/>
            <person name="Kim D.H."/>
            <person name="Kim S.W."/>
            <person name="Lee j."/>
        </authorList>
    </citation>
    <scope>NUCLEOTIDE SEQUENCE [LARGE SCALE GENOMIC DNA]</scope>
    <source>
        <strain evidence="1 2">KSNA2</strain>
    </source>
</reference>
<evidence type="ECO:0000313" key="2">
    <source>
        <dbReference type="Proteomes" id="UP000302163"/>
    </source>
</evidence>
<dbReference type="Gene3D" id="6.10.280.50">
    <property type="match status" value="1"/>
</dbReference>
<dbReference type="Proteomes" id="UP000302163">
    <property type="component" value="Chromosome"/>
</dbReference>